<reference evidence="15" key="1">
    <citation type="submission" date="2016-10" db="EMBL/GenBank/DDBJ databases">
        <authorList>
            <person name="Varghese N."/>
            <person name="Submissions S."/>
        </authorList>
    </citation>
    <scope>NUCLEOTIDE SEQUENCE [LARGE SCALE GENOMIC DNA]</scope>
    <source>
        <strain evidence="15">DSM 22361</strain>
    </source>
</reference>
<feature type="binding site" evidence="10">
    <location>
        <position position="73"/>
    </location>
    <ligand>
        <name>4-amino-2-methyl-5-(diphosphooxymethyl)pyrimidine</name>
        <dbReference type="ChEBI" id="CHEBI:57841"/>
    </ligand>
</feature>
<keyword evidence="4 10" id="KW-0479">Metal-binding</keyword>
<evidence type="ECO:0000256" key="5">
    <source>
        <dbReference type="ARBA" id="ARBA00022842"/>
    </source>
</evidence>
<dbReference type="EMBL" id="FNUT01000011">
    <property type="protein sequence ID" value="SEG62025.1"/>
    <property type="molecule type" value="Genomic_DNA"/>
</dbReference>
<keyword evidence="5 10" id="KW-0460">Magnesium</keyword>
<dbReference type="Proteomes" id="UP000236731">
    <property type="component" value="Unassembled WGS sequence"/>
</dbReference>
<dbReference type="GO" id="GO:0005737">
    <property type="term" value="C:cytoplasm"/>
    <property type="evidence" value="ECO:0007669"/>
    <property type="project" value="TreeGrafter"/>
</dbReference>
<keyword evidence="3 10" id="KW-0808">Transferase</keyword>
<proteinExistence type="inferred from homology"/>
<evidence type="ECO:0000256" key="3">
    <source>
        <dbReference type="ARBA" id="ARBA00022679"/>
    </source>
</evidence>
<comment type="catalytic activity">
    <reaction evidence="7 10 11">
        <text>4-methyl-5-(2-phosphooxyethyl)-thiazole + 4-amino-2-methyl-5-(diphosphooxymethyl)pyrimidine + H(+) = thiamine phosphate + diphosphate</text>
        <dbReference type="Rhea" id="RHEA:22328"/>
        <dbReference type="ChEBI" id="CHEBI:15378"/>
        <dbReference type="ChEBI" id="CHEBI:33019"/>
        <dbReference type="ChEBI" id="CHEBI:37575"/>
        <dbReference type="ChEBI" id="CHEBI:57841"/>
        <dbReference type="ChEBI" id="CHEBI:58296"/>
        <dbReference type="EC" id="2.5.1.3"/>
    </reaction>
</comment>
<evidence type="ECO:0000256" key="4">
    <source>
        <dbReference type="ARBA" id="ARBA00022723"/>
    </source>
</evidence>
<organism evidence="14 15">
    <name type="scientific">Sphingobacterium lactis</name>
    <dbReference type="NCBI Taxonomy" id="797291"/>
    <lineage>
        <taxon>Bacteria</taxon>
        <taxon>Pseudomonadati</taxon>
        <taxon>Bacteroidota</taxon>
        <taxon>Sphingobacteriia</taxon>
        <taxon>Sphingobacteriales</taxon>
        <taxon>Sphingobacteriaceae</taxon>
        <taxon>Sphingobacterium</taxon>
    </lineage>
</organism>
<evidence type="ECO:0000256" key="8">
    <source>
        <dbReference type="ARBA" id="ARBA00047851"/>
    </source>
</evidence>
<feature type="binding site" evidence="10">
    <location>
        <begin position="138"/>
        <end position="140"/>
    </location>
    <ligand>
        <name>2-[(2R,5Z)-2-carboxy-4-methylthiazol-5(2H)-ylidene]ethyl phosphate</name>
        <dbReference type="ChEBI" id="CHEBI:62899"/>
    </ligand>
</feature>
<feature type="binding site" evidence="10">
    <location>
        <position position="141"/>
    </location>
    <ligand>
        <name>4-amino-2-methyl-5-(diphosphooxymethyl)pyrimidine</name>
        <dbReference type="ChEBI" id="CHEBI:57841"/>
    </ligand>
</feature>
<evidence type="ECO:0000256" key="1">
    <source>
        <dbReference type="ARBA" id="ARBA00003814"/>
    </source>
</evidence>
<protein>
    <recommendedName>
        <fullName evidence="10">Thiamine-phosphate synthase</fullName>
        <shortName evidence="10">TP synthase</shortName>
        <shortName evidence="10">TPS</shortName>
        <ecNumber evidence="10">2.5.1.3</ecNumber>
    </recommendedName>
    <alternativeName>
        <fullName evidence="10">Thiamine-phosphate pyrophosphorylase</fullName>
        <shortName evidence="10">TMP pyrophosphorylase</shortName>
        <shortName evidence="10">TMP-PPase</shortName>
    </alternativeName>
</protein>
<dbReference type="Pfam" id="PF02581">
    <property type="entry name" value="TMP-TENI"/>
    <property type="match status" value="1"/>
</dbReference>
<evidence type="ECO:0000256" key="2">
    <source>
        <dbReference type="ARBA" id="ARBA00005165"/>
    </source>
</evidence>
<dbReference type="PANTHER" id="PTHR20857">
    <property type="entry name" value="THIAMINE-PHOSPHATE PYROPHOSPHORYLASE"/>
    <property type="match status" value="1"/>
</dbReference>
<accession>A0A1H6BNI3</accession>
<sequence>MPIHPNFPYPLYLVISEKDCVHLPWLQVAEEAIRGGVDIIQLREKELDTATFIQRAMALKALTDRYGIPLVINDNVEVASAVDAWGIHVGRTDRQPQQIHEEFGHRFQIGWSLELLDQLQDHNMDFVQHLGVSPIFPTPTKTNTITAWGMHGIRDLRTQTDKPLIAIGGMQLAHAHEAFTAGANSIAVVSAICSSLDPRKAAEELKNSLS</sequence>
<keyword evidence="6 10" id="KW-0784">Thiamine biosynthesis</keyword>
<feature type="binding site" evidence="10">
    <location>
        <position position="112"/>
    </location>
    <ligand>
        <name>4-amino-2-methyl-5-(diphosphooxymethyl)pyrimidine</name>
        <dbReference type="ChEBI" id="CHEBI:57841"/>
    </ligand>
</feature>
<dbReference type="AlphaFoldDB" id="A0A1H6BNI3"/>
<dbReference type="PANTHER" id="PTHR20857:SF23">
    <property type="entry name" value="THIAMINE BIOSYNTHETIC BIFUNCTIONAL ENZYME"/>
    <property type="match status" value="1"/>
</dbReference>
<gene>
    <name evidence="10" type="primary">thiE</name>
    <name evidence="14" type="ORF">SAMN05421877_11112</name>
</gene>
<evidence type="ECO:0000256" key="9">
    <source>
        <dbReference type="ARBA" id="ARBA00047883"/>
    </source>
</evidence>
<dbReference type="GO" id="GO:0009228">
    <property type="term" value="P:thiamine biosynthetic process"/>
    <property type="evidence" value="ECO:0007669"/>
    <property type="project" value="UniProtKB-KW"/>
</dbReference>
<comment type="cofactor">
    <cofactor evidence="10">
        <name>Mg(2+)</name>
        <dbReference type="ChEBI" id="CHEBI:18420"/>
    </cofactor>
    <text evidence="10">Binds 1 Mg(2+) ion per subunit.</text>
</comment>
<dbReference type="NCBIfam" id="TIGR00693">
    <property type="entry name" value="thiE"/>
    <property type="match status" value="1"/>
</dbReference>
<dbReference type="EC" id="2.5.1.3" evidence="10"/>
<feature type="domain" description="Thiamine phosphate synthase/TenI" evidence="13">
    <location>
        <begin position="11"/>
        <end position="192"/>
    </location>
</feature>
<evidence type="ECO:0000256" key="10">
    <source>
        <dbReference type="HAMAP-Rule" id="MF_00097"/>
    </source>
</evidence>
<dbReference type="GO" id="GO:0000287">
    <property type="term" value="F:magnesium ion binding"/>
    <property type="evidence" value="ECO:0007669"/>
    <property type="project" value="UniProtKB-UniRule"/>
</dbReference>
<keyword evidence="15" id="KW-1185">Reference proteome</keyword>
<feature type="binding site" evidence="10">
    <location>
        <position position="169"/>
    </location>
    <ligand>
        <name>2-[(2R,5Z)-2-carboxy-4-methylthiazol-5(2H)-ylidene]ethyl phosphate</name>
        <dbReference type="ChEBI" id="CHEBI:62899"/>
    </ligand>
</feature>
<dbReference type="InterPro" id="IPR013785">
    <property type="entry name" value="Aldolase_TIM"/>
</dbReference>
<evidence type="ECO:0000256" key="12">
    <source>
        <dbReference type="RuleBase" id="RU004253"/>
    </source>
</evidence>
<comment type="catalytic activity">
    <reaction evidence="8 10 11">
        <text>2-(2-carboxy-4-methylthiazol-5-yl)ethyl phosphate + 4-amino-2-methyl-5-(diphosphooxymethyl)pyrimidine + 2 H(+) = thiamine phosphate + CO2 + diphosphate</text>
        <dbReference type="Rhea" id="RHEA:47848"/>
        <dbReference type="ChEBI" id="CHEBI:15378"/>
        <dbReference type="ChEBI" id="CHEBI:16526"/>
        <dbReference type="ChEBI" id="CHEBI:33019"/>
        <dbReference type="ChEBI" id="CHEBI:37575"/>
        <dbReference type="ChEBI" id="CHEBI:57841"/>
        <dbReference type="ChEBI" id="CHEBI:62890"/>
        <dbReference type="EC" id="2.5.1.3"/>
    </reaction>
</comment>
<dbReference type="OrthoDB" id="9812206at2"/>
<dbReference type="GO" id="GO:0009229">
    <property type="term" value="P:thiamine diphosphate biosynthetic process"/>
    <property type="evidence" value="ECO:0007669"/>
    <property type="project" value="UniProtKB-UniRule"/>
</dbReference>
<evidence type="ECO:0000313" key="14">
    <source>
        <dbReference type="EMBL" id="SEG62025.1"/>
    </source>
</evidence>
<feature type="binding site" evidence="10">
    <location>
        <begin position="189"/>
        <end position="190"/>
    </location>
    <ligand>
        <name>2-[(2R,5Z)-2-carboxy-4-methylthiazol-5(2H)-ylidene]ethyl phosphate</name>
        <dbReference type="ChEBI" id="CHEBI:62899"/>
    </ligand>
</feature>
<dbReference type="HAMAP" id="MF_00097">
    <property type="entry name" value="TMP_synthase"/>
    <property type="match status" value="1"/>
</dbReference>
<comment type="catalytic activity">
    <reaction evidence="9 10 11">
        <text>2-[(2R,5Z)-2-carboxy-4-methylthiazol-5(2H)-ylidene]ethyl phosphate + 4-amino-2-methyl-5-(diphosphooxymethyl)pyrimidine + 2 H(+) = thiamine phosphate + CO2 + diphosphate</text>
        <dbReference type="Rhea" id="RHEA:47844"/>
        <dbReference type="ChEBI" id="CHEBI:15378"/>
        <dbReference type="ChEBI" id="CHEBI:16526"/>
        <dbReference type="ChEBI" id="CHEBI:33019"/>
        <dbReference type="ChEBI" id="CHEBI:37575"/>
        <dbReference type="ChEBI" id="CHEBI:57841"/>
        <dbReference type="ChEBI" id="CHEBI:62899"/>
        <dbReference type="EC" id="2.5.1.3"/>
    </reaction>
</comment>
<dbReference type="UniPathway" id="UPA00060">
    <property type="reaction ID" value="UER00141"/>
</dbReference>
<comment type="function">
    <text evidence="1 10">Condenses 4-methyl-5-(beta-hydroxyethyl)thiazole monophosphate (THZ-P) and 2-methyl-4-amino-5-hydroxymethyl pyrimidine pyrophosphate (HMP-PP) to form thiamine monophosphate (TMP).</text>
</comment>
<evidence type="ECO:0000256" key="11">
    <source>
        <dbReference type="RuleBase" id="RU003826"/>
    </source>
</evidence>
<name>A0A1H6BNI3_9SPHI</name>
<dbReference type="InterPro" id="IPR022998">
    <property type="entry name" value="ThiamineP_synth_TenI"/>
</dbReference>
<dbReference type="SUPFAM" id="SSF51391">
    <property type="entry name" value="Thiamin phosphate synthase"/>
    <property type="match status" value="1"/>
</dbReference>
<comment type="pathway">
    <text evidence="2 10 12">Cofactor biosynthesis; thiamine diphosphate biosynthesis; thiamine phosphate from 4-amino-2-methyl-5-diphosphomethylpyrimidine and 4-methyl-5-(2-phosphoethyl)-thiazole: step 1/1.</text>
</comment>
<dbReference type="InterPro" id="IPR034291">
    <property type="entry name" value="TMP_synthase"/>
</dbReference>
<feature type="binding site" evidence="10">
    <location>
        <position position="74"/>
    </location>
    <ligand>
        <name>Mg(2+)</name>
        <dbReference type="ChEBI" id="CHEBI:18420"/>
    </ligand>
</feature>
<feature type="binding site" evidence="10">
    <location>
        <position position="93"/>
    </location>
    <ligand>
        <name>Mg(2+)</name>
        <dbReference type="ChEBI" id="CHEBI:18420"/>
    </ligand>
</feature>
<dbReference type="Gene3D" id="3.20.20.70">
    <property type="entry name" value="Aldolase class I"/>
    <property type="match status" value="1"/>
</dbReference>
<dbReference type="GO" id="GO:0004789">
    <property type="term" value="F:thiamine-phosphate diphosphorylase activity"/>
    <property type="evidence" value="ECO:0007669"/>
    <property type="project" value="UniProtKB-UniRule"/>
</dbReference>
<dbReference type="CDD" id="cd00564">
    <property type="entry name" value="TMP_TenI"/>
    <property type="match status" value="1"/>
</dbReference>
<evidence type="ECO:0000313" key="15">
    <source>
        <dbReference type="Proteomes" id="UP000236731"/>
    </source>
</evidence>
<evidence type="ECO:0000256" key="6">
    <source>
        <dbReference type="ARBA" id="ARBA00022977"/>
    </source>
</evidence>
<dbReference type="FunFam" id="3.20.20.70:FF:000096">
    <property type="entry name" value="Thiamine-phosphate synthase"/>
    <property type="match status" value="1"/>
</dbReference>
<feature type="binding site" evidence="10">
    <location>
        <begin position="41"/>
        <end position="45"/>
    </location>
    <ligand>
        <name>4-amino-2-methyl-5-(diphosphooxymethyl)pyrimidine</name>
        <dbReference type="ChEBI" id="CHEBI:57841"/>
    </ligand>
</feature>
<evidence type="ECO:0000256" key="7">
    <source>
        <dbReference type="ARBA" id="ARBA00047334"/>
    </source>
</evidence>
<dbReference type="RefSeq" id="WP_103907294.1">
    <property type="nucleotide sequence ID" value="NZ_CP049246.1"/>
</dbReference>
<dbReference type="InterPro" id="IPR036206">
    <property type="entry name" value="ThiamineP_synth_sf"/>
</dbReference>
<evidence type="ECO:0000259" key="13">
    <source>
        <dbReference type="Pfam" id="PF02581"/>
    </source>
</evidence>
<comment type="similarity">
    <text evidence="10 11">Belongs to the thiamine-phosphate synthase family.</text>
</comment>